<organism evidence="1 2">
    <name type="scientific">Araneus ventricosus</name>
    <name type="common">Orbweaver spider</name>
    <name type="synonym">Epeira ventricosa</name>
    <dbReference type="NCBI Taxonomy" id="182803"/>
    <lineage>
        <taxon>Eukaryota</taxon>
        <taxon>Metazoa</taxon>
        <taxon>Ecdysozoa</taxon>
        <taxon>Arthropoda</taxon>
        <taxon>Chelicerata</taxon>
        <taxon>Arachnida</taxon>
        <taxon>Araneae</taxon>
        <taxon>Araneomorphae</taxon>
        <taxon>Entelegynae</taxon>
        <taxon>Araneoidea</taxon>
        <taxon>Araneidae</taxon>
        <taxon>Araneus</taxon>
    </lineage>
</organism>
<dbReference type="Proteomes" id="UP000499080">
    <property type="component" value="Unassembled WGS sequence"/>
</dbReference>
<dbReference type="AlphaFoldDB" id="A0A4Y2V305"/>
<name>A0A4Y2V305_ARAVE</name>
<feature type="non-terminal residue" evidence="1">
    <location>
        <position position="31"/>
    </location>
</feature>
<comment type="caution">
    <text evidence="1">The sequence shown here is derived from an EMBL/GenBank/DDBJ whole genome shotgun (WGS) entry which is preliminary data.</text>
</comment>
<evidence type="ECO:0000313" key="1">
    <source>
        <dbReference type="EMBL" id="GBO18882.1"/>
    </source>
</evidence>
<evidence type="ECO:0000313" key="2">
    <source>
        <dbReference type="Proteomes" id="UP000499080"/>
    </source>
</evidence>
<keyword evidence="2" id="KW-1185">Reference proteome</keyword>
<accession>A0A4Y2V305</accession>
<dbReference type="EMBL" id="BGPR01042480">
    <property type="protein sequence ID" value="GBO18882.1"/>
    <property type="molecule type" value="Genomic_DNA"/>
</dbReference>
<protein>
    <submittedName>
        <fullName evidence="1">Uncharacterized protein</fullName>
    </submittedName>
</protein>
<gene>
    <name evidence="1" type="ORF">AVEN_221625_1</name>
</gene>
<sequence>MLEKSNQRQFCSNKFPKESQEVRINASMEAL</sequence>
<reference evidence="1 2" key="1">
    <citation type="journal article" date="2019" name="Sci. Rep.">
        <title>Orb-weaving spider Araneus ventricosus genome elucidates the spidroin gene catalogue.</title>
        <authorList>
            <person name="Kono N."/>
            <person name="Nakamura H."/>
            <person name="Ohtoshi R."/>
            <person name="Moran D.A.P."/>
            <person name="Shinohara A."/>
            <person name="Yoshida Y."/>
            <person name="Fujiwara M."/>
            <person name="Mori M."/>
            <person name="Tomita M."/>
            <person name="Arakawa K."/>
        </authorList>
    </citation>
    <scope>NUCLEOTIDE SEQUENCE [LARGE SCALE GENOMIC DNA]</scope>
</reference>
<proteinExistence type="predicted"/>